<feature type="transmembrane region" description="Helical" evidence="1">
    <location>
        <begin position="86"/>
        <end position="109"/>
    </location>
</feature>
<keyword evidence="3" id="KW-1185">Reference proteome</keyword>
<feature type="transmembrane region" description="Helical" evidence="1">
    <location>
        <begin position="251"/>
        <end position="272"/>
    </location>
</feature>
<feature type="transmembrane region" description="Helical" evidence="1">
    <location>
        <begin position="45"/>
        <end position="66"/>
    </location>
</feature>
<dbReference type="PANTHER" id="PTHR43044">
    <property type="match status" value="1"/>
</dbReference>
<accession>A0AAE3TCY3</accession>
<proteinExistence type="predicted"/>
<feature type="transmembrane region" description="Helical" evidence="1">
    <location>
        <begin position="292"/>
        <end position="311"/>
    </location>
</feature>
<reference evidence="2" key="1">
    <citation type="submission" date="2023-03" db="EMBL/GenBank/DDBJ databases">
        <title>Stygiobacter electus gen. nov., sp. nov., facultatively anaerobic thermotolerant bacterium of the class Ignavibacteria from a well of Yessentuki mineral water deposit.</title>
        <authorList>
            <person name="Podosokorskaya O.A."/>
            <person name="Elcheninov A.G."/>
            <person name="Petrova N.F."/>
            <person name="Zavarzina D.G."/>
            <person name="Kublanov I.V."/>
            <person name="Merkel A.Y."/>
        </authorList>
    </citation>
    <scope>NUCLEOTIDE SEQUENCE</scope>
    <source>
        <strain evidence="2">09-Me</strain>
    </source>
</reference>
<evidence type="ECO:0000313" key="3">
    <source>
        <dbReference type="Proteomes" id="UP001221302"/>
    </source>
</evidence>
<sequence length="395" mass="45707">MSSETKIEFQKKEFSPKVKSIGLILFIIGLVLISAGYFVSPARMAYNNIIGLTFIISIVVGSLFFVSIEYLSGAVWSTPFRRIAEFFTYGVYLIPVILIPVLFNLHDIFHWTHPEVVNSNKILKEKAPYLNINFFLIRVIGFIIIWILFQKLISRNSEKQDLTKEQSLTSRNVKLSAIFIPLFAITLSFTAIDFLMSLEPHWFSTIFGVYYFSGTVLASLAAITIVVIYLNENGYLVKGLSQDHYYSLGALMFAFTNFWAYIAFSQFLLIWYANLPEETFWFLQRWEGSWMIYSIGLIIVRFVIPYFGLLTQPSKMDPKRLKIMAGWILFAHLYDLYFLVMPNYSRGGVVFSWFELGFPLFIIGSFILMLFELNKRKNIVAIGDPKLKRGIDFRL</sequence>
<feature type="transmembrane region" description="Helical" evidence="1">
    <location>
        <begin position="21"/>
        <end position="39"/>
    </location>
</feature>
<comment type="caution">
    <text evidence="2">The sequence shown here is derived from an EMBL/GenBank/DDBJ whole genome shotgun (WGS) entry which is preliminary data.</text>
</comment>
<feature type="transmembrane region" description="Helical" evidence="1">
    <location>
        <begin position="208"/>
        <end position="230"/>
    </location>
</feature>
<dbReference type="PANTHER" id="PTHR43044:SF1">
    <property type="entry name" value="QUINOL:CYTOCHROME C OXIDOREDUCTASE QUINONE-BINDING SUBUNIT 2"/>
    <property type="match status" value="1"/>
</dbReference>
<keyword evidence="1" id="KW-0812">Transmembrane</keyword>
<gene>
    <name evidence="2" type="ORF">P0M35_09600</name>
</gene>
<protein>
    <submittedName>
        <fullName evidence="2">Quinol:cytochrome C oxidoreductase</fullName>
    </submittedName>
</protein>
<evidence type="ECO:0000256" key="1">
    <source>
        <dbReference type="SAM" id="Phobius"/>
    </source>
</evidence>
<dbReference type="AlphaFoldDB" id="A0AAE3TCY3"/>
<dbReference type="Proteomes" id="UP001221302">
    <property type="component" value="Unassembled WGS sequence"/>
</dbReference>
<organism evidence="2 3">
    <name type="scientific">Stygiobacter electus</name>
    <dbReference type="NCBI Taxonomy" id="3032292"/>
    <lineage>
        <taxon>Bacteria</taxon>
        <taxon>Pseudomonadati</taxon>
        <taxon>Ignavibacteriota</taxon>
        <taxon>Ignavibacteria</taxon>
        <taxon>Ignavibacteriales</taxon>
        <taxon>Melioribacteraceae</taxon>
        <taxon>Stygiobacter</taxon>
    </lineage>
</organism>
<feature type="transmembrane region" description="Helical" evidence="1">
    <location>
        <begin position="129"/>
        <end position="149"/>
    </location>
</feature>
<feature type="transmembrane region" description="Helical" evidence="1">
    <location>
        <begin position="350"/>
        <end position="371"/>
    </location>
</feature>
<evidence type="ECO:0000313" key="2">
    <source>
        <dbReference type="EMBL" id="MDF1612405.1"/>
    </source>
</evidence>
<name>A0AAE3TCY3_9BACT</name>
<feature type="transmembrane region" description="Helical" evidence="1">
    <location>
        <begin position="323"/>
        <end position="344"/>
    </location>
</feature>
<dbReference type="EMBL" id="JARGDL010000013">
    <property type="protein sequence ID" value="MDF1612405.1"/>
    <property type="molecule type" value="Genomic_DNA"/>
</dbReference>
<keyword evidence="1" id="KW-1133">Transmembrane helix</keyword>
<keyword evidence="1" id="KW-0472">Membrane</keyword>
<feature type="transmembrane region" description="Helical" evidence="1">
    <location>
        <begin position="175"/>
        <end position="196"/>
    </location>
</feature>
<dbReference type="RefSeq" id="WP_321536176.1">
    <property type="nucleotide sequence ID" value="NZ_JARGDL010000013.1"/>
</dbReference>